<feature type="compositionally biased region" description="Basic residues" evidence="1">
    <location>
        <begin position="431"/>
        <end position="457"/>
    </location>
</feature>
<gene>
    <name evidence="2" type="ORF">UFOPK3564_02775</name>
</gene>
<feature type="compositionally biased region" description="Low complexity" evidence="1">
    <location>
        <begin position="542"/>
        <end position="551"/>
    </location>
</feature>
<organism evidence="2">
    <name type="scientific">freshwater metagenome</name>
    <dbReference type="NCBI Taxonomy" id="449393"/>
    <lineage>
        <taxon>unclassified sequences</taxon>
        <taxon>metagenomes</taxon>
        <taxon>ecological metagenomes</taxon>
    </lineage>
</organism>
<feature type="compositionally biased region" description="Basic residues" evidence="1">
    <location>
        <begin position="315"/>
        <end position="330"/>
    </location>
</feature>
<feature type="compositionally biased region" description="Basic and acidic residues" evidence="1">
    <location>
        <begin position="13"/>
        <end position="27"/>
    </location>
</feature>
<name>A0A6J7J427_9ZZZZ</name>
<feature type="compositionally biased region" description="Basic and acidic residues" evidence="1">
    <location>
        <begin position="265"/>
        <end position="277"/>
    </location>
</feature>
<protein>
    <submittedName>
        <fullName evidence="2">Unannotated protein</fullName>
    </submittedName>
</protein>
<feature type="compositionally biased region" description="Basic and acidic residues" evidence="1">
    <location>
        <begin position="178"/>
        <end position="205"/>
    </location>
</feature>
<feature type="compositionally biased region" description="Basic residues" evidence="1">
    <location>
        <begin position="403"/>
        <end position="415"/>
    </location>
</feature>
<dbReference type="EMBL" id="CAFBMK010000218">
    <property type="protein sequence ID" value="CAB4938093.1"/>
    <property type="molecule type" value="Genomic_DNA"/>
</dbReference>
<feature type="compositionally biased region" description="Basic residues" evidence="1">
    <location>
        <begin position="469"/>
        <end position="482"/>
    </location>
</feature>
<feature type="compositionally biased region" description="Basic residues" evidence="1">
    <location>
        <begin position="141"/>
        <end position="150"/>
    </location>
</feature>
<dbReference type="AlphaFoldDB" id="A0A6J7J427"/>
<feature type="region of interest" description="Disordered" evidence="1">
    <location>
        <begin position="1"/>
        <end position="551"/>
    </location>
</feature>
<sequence length="551" mass="61385">MGQGAARHVRAGGAERDPRQARSRIRDPSVQVRGRLCGLRGRGDAGEPGKPPGLRPVGRTPEDRFPGHLPSLVQPARRVGDRGREARQAEGRAGLARRRQAAHGGLLHAKGHRRSHRDRRSRGRRRARTRPRARLADDRRRRQVPRRRRALPVVHQSLHVDGGGDPEAHRASQATPARHGEALPRAHLAARSDHRTDRGQRERIPWRRAGGGRPHARVPPPLLPREAAAIPGDRRASDRHHQPRPVRSAARSGPAHQGRQAPGLQRREGGVHPDGRARGPAQPGDRRVQHQSARRAGRAAARPRLRKGAREQGRHERRRPRQLPARRHAGGLRSAAVAGRNQVAGAPLPLHQGGSRAARRPRAAGAPPHPARRCDGERGVPLRSPEHRQHPRVEPPHEALRHPGLRRRHLRRRAAPGHAQGSPGRGEGRGRRLQHRTRAARRPRPPHPGHPQHRPRRQGGCARAEGRTPRRAARPSRGRQHRPPPSTGDRGKGRRLHRQRPRRPNRLRPGRSSGRSHPRPRRGGPSRPSRRGRAERSRRRQGAQGSPPALR</sequence>
<accession>A0A6J7J427</accession>
<feature type="compositionally biased region" description="Basic residues" evidence="1">
    <location>
        <begin position="109"/>
        <end position="133"/>
    </location>
</feature>
<feature type="compositionally biased region" description="Basic and acidic residues" evidence="1">
    <location>
        <begin position="78"/>
        <end position="90"/>
    </location>
</feature>
<feature type="compositionally biased region" description="Basic residues" evidence="1">
    <location>
        <begin position="292"/>
        <end position="307"/>
    </location>
</feature>
<feature type="compositionally biased region" description="Basic and acidic residues" evidence="1">
    <location>
        <begin position="372"/>
        <end position="401"/>
    </location>
</feature>
<proteinExistence type="predicted"/>
<feature type="compositionally biased region" description="Basic residues" evidence="1">
    <location>
        <begin position="492"/>
        <end position="541"/>
    </location>
</feature>
<reference evidence="2" key="1">
    <citation type="submission" date="2020-05" db="EMBL/GenBank/DDBJ databases">
        <authorList>
            <person name="Chiriac C."/>
            <person name="Salcher M."/>
            <person name="Ghai R."/>
            <person name="Kavagutti S V."/>
        </authorList>
    </citation>
    <scope>NUCLEOTIDE SEQUENCE</scope>
</reference>
<evidence type="ECO:0000256" key="1">
    <source>
        <dbReference type="SAM" id="MobiDB-lite"/>
    </source>
</evidence>
<evidence type="ECO:0000313" key="2">
    <source>
        <dbReference type="EMBL" id="CAB4938093.1"/>
    </source>
</evidence>